<evidence type="ECO:0000256" key="4">
    <source>
        <dbReference type="ARBA" id="ARBA00022729"/>
    </source>
</evidence>
<dbReference type="InterPro" id="IPR011050">
    <property type="entry name" value="Pectin_lyase_fold/virulence"/>
</dbReference>
<reference evidence="10 11" key="1">
    <citation type="submission" date="2015-03" db="EMBL/GenBank/DDBJ databases">
        <authorList>
            <person name="Morales-Cruz A."/>
            <person name="Amrine K.C."/>
            <person name="Cantu D."/>
        </authorList>
    </citation>
    <scope>NUCLEOTIDE SEQUENCE [LARGE SCALE GENOMIC DNA]</scope>
    <source>
        <strain evidence="10">DS831</strain>
    </source>
</reference>
<feature type="region of interest" description="Disordered" evidence="8">
    <location>
        <begin position="34"/>
        <end position="65"/>
    </location>
</feature>
<evidence type="ECO:0000256" key="5">
    <source>
        <dbReference type="ARBA" id="ARBA00023239"/>
    </source>
</evidence>
<evidence type="ECO:0000313" key="10">
    <source>
        <dbReference type="EMBL" id="KKY16347.1"/>
    </source>
</evidence>
<comment type="caution">
    <text evidence="10">The sequence shown here is derived from an EMBL/GenBank/DDBJ whole genome shotgun (WGS) entry which is preliminary data.</text>
</comment>
<proteinExistence type="inferred from homology"/>
<sequence length="600" mass="64246">MLASMIPADEESNFSTFRDCLSEPVIRKLAIKPPKVSKRRAAKGRKSAIKPVYPKDDQDDARQSNDAEELGEFYLALEIFPSLPTDLRTLSYSATQADPALSDKYADPLSPTLLDAIAAPLPTSVADSLATYNLLPDAPTSLPSFLGPVIAAYAATAAAAPPVWAQTRASACELCDRDWVPLTYHHLIPRSVHAKAVRRGWAEEWELNKVAWLCRACHSFVHSVAGNEELAREWASVERLAEREDVQRWARWRATTALAMYYTPGFGKTSELQWTALSVKSWLEDDVARVIVLNKEYNFIGTEGTTTATGCRPTSNTCPGAGGQDAINANGWCGTAPSVSVTYDNAGVTAINLGSNKSLIGVGSAGVIRGKGLRIANGAKNIIIQNIHITELNPQYIWGGDAITLDGSDLVWISLVGRQMFVAGYEASNRVSLTNNEFDGSTSWSATCDGHHYWTILLLGSSDLITMKGNYIHHTSGRGPKVGGNTLLHAVNNEFYAISGHAFDMGESGAMAVAEGNVFQNVVTPLLSPVEGRIFTAPSTSANTACATYLGRNCVINAFGSSGTFTGTTDTSFFSNLNGKTIASASTAAYTDGTAGIGKI</sequence>
<protein>
    <recommendedName>
        <fullName evidence="7">pectin lyase</fullName>
        <ecNumber evidence="7">4.2.2.10</ecNumber>
    </recommendedName>
</protein>
<feature type="domain" description="Pectate lyase" evidence="9">
    <location>
        <begin position="322"/>
        <end position="525"/>
    </location>
</feature>
<evidence type="ECO:0000256" key="3">
    <source>
        <dbReference type="ARBA" id="ARBA00022525"/>
    </source>
</evidence>
<accession>A0A0G2DZV7</accession>
<name>A0A0G2DZV7_9PEZI</name>
<dbReference type="AlphaFoldDB" id="A0A0G2DZV7"/>
<reference evidence="10 11" key="2">
    <citation type="submission" date="2015-05" db="EMBL/GenBank/DDBJ databases">
        <title>Distinctive expansion of gene families associated with plant cell wall degradation and secondary metabolism in the genomes of grapevine trunk pathogens.</title>
        <authorList>
            <person name="Lawrence D.P."/>
            <person name="Travadon R."/>
            <person name="Rolshausen P.E."/>
            <person name="Baumgartner K."/>
        </authorList>
    </citation>
    <scope>NUCLEOTIDE SEQUENCE [LARGE SCALE GENOMIC DNA]</scope>
    <source>
        <strain evidence="10">DS831</strain>
    </source>
</reference>
<comment type="subcellular location">
    <subcellularLocation>
        <location evidence="1">Secreted</location>
    </subcellularLocation>
</comment>
<dbReference type="EC" id="4.2.2.10" evidence="7"/>
<evidence type="ECO:0000256" key="7">
    <source>
        <dbReference type="ARBA" id="ARBA00039082"/>
    </source>
</evidence>
<evidence type="ECO:0000313" key="11">
    <source>
        <dbReference type="Proteomes" id="UP000034182"/>
    </source>
</evidence>
<gene>
    <name evidence="10" type="ORF">UCDDS831_g07121</name>
</gene>
<feature type="compositionally biased region" description="Basic and acidic residues" evidence="8">
    <location>
        <begin position="53"/>
        <end position="65"/>
    </location>
</feature>
<comment type="catalytic activity">
    <reaction evidence="6">
        <text>Eliminative cleavage of (1-&gt;4)-alpha-D-galacturonan methyl ester to give oligosaccharides with 4-deoxy-6-O-methyl-alpha-D-galact-4-enuronosyl groups at their non-reducing ends.</text>
        <dbReference type="EC" id="4.2.2.10"/>
    </reaction>
</comment>
<keyword evidence="5 10" id="KW-0456">Lyase</keyword>
<dbReference type="GO" id="GO:0047490">
    <property type="term" value="F:pectin lyase activity"/>
    <property type="evidence" value="ECO:0007669"/>
    <property type="project" value="UniProtKB-EC"/>
</dbReference>
<dbReference type="GO" id="GO:0005576">
    <property type="term" value="C:extracellular region"/>
    <property type="evidence" value="ECO:0007669"/>
    <property type="project" value="UniProtKB-SubCell"/>
</dbReference>
<dbReference type="SUPFAM" id="SSF51126">
    <property type="entry name" value="Pectin lyase-like"/>
    <property type="match status" value="1"/>
</dbReference>
<evidence type="ECO:0000259" key="9">
    <source>
        <dbReference type="SMART" id="SM00656"/>
    </source>
</evidence>
<evidence type="ECO:0000256" key="6">
    <source>
        <dbReference type="ARBA" id="ARBA00036818"/>
    </source>
</evidence>
<dbReference type="Proteomes" id="UP000034182">
    <property type="component" value="Unassembled WGS sequence"/>
</dbReference>
<dbReference type="PANTHER" id="PTHR37827">
    <property type="entry name" value="TUDOR DOMAIN-CONTAINING PROTEIN"/>
    <property type="match status" value="1"/>
</dbReference>
<dbReference type="Gene3D" id="2.160.20.10">
    <property type="entry name" value="Single-stranded right-handed beta-helix, Pectin lyase-like"/>
    <property type="match status" value="1"/>
</dbReference>
<dbReference type="FunFam" id="2.160.20.10:FF:000003">
    <property type="entry name" value="Pectin lyase F"/>
    <property type="match status" value="1"/>
</dbReference>
<keyword evidence="4" id="KW-0732">Signal</keyword>
<dbReference type="EMBL" id="LAQI01000170">
    <property type="protein sequence ID" value="KKY16347.1"/>
    <property type="molecule type" value="Genomic_DNA"/>
</dbReference>
<dbReference type="PANTHER" id="PTHR37827:SF1">
    <property type="entry name" value="HNH DOMAIN-CONTAINING PROTEIN"/>
    <property type="match status" value="1"/>
</dbReference>
<comment type="similarity">
    <text evidence="2">Belongs to the polysaccharide lyase 1 family.</text>
</comment>
<evidence type="ECO:0000256" key="2">
    <source>
        <dbReference type="ARBA" id="ARBA00010980"/>
    </source>
</evidence>
<feature type="compositionally biased region" description="Basic residues" evidence="8">
    <location>
        <begin position="35"/>
        <end position="48"/>
    </location>
</feature>
<evidence type="ECO:0000256" key="8">
    <source>
        <dbReference type="SAM" id="MobiDB-lite"/>
    </source>
</evidence>
<dbReference type="InterPro" id="IPR002022">
    <property type="entry name" value="Pec_lyase"/>
</dbReference>
<dbReference type="GO" id="GO:0000272">
    <property type="term" value="P:polysaccharide catabolic process"/>
    <property type="evidence" value="ECO:0007669"/>
    <property type="project" value="UniProtKB-KW"/>
</dbReference>
<evidence type="ECO:0000256" key="1">
    <source>
        <dbReference type="ARBA" id="ARBA00004613"/>
    </source>
</evidence>
<dbReference type="SMART" id="SM00656">
    <property type="entry name" value="Amb_all"/>
    <property type="match status" value="1"/>
</dbReference>
<dbReference type="InterPro" id="IPR012334">
    <property type="entry name" value="Pectin_lyas_fold"/>
</dbReference>
<organism evidence="10 11">
    <name type="scientific">Diplodia seriata</name>
    <dbReference type="NCBI Taxonomy" id="420778"/>
    <lineage>
        <taxon>Eukaryota</taxon>
        <taxon>Fungi</taxon>
        <taxon>Dikarya</taxon>
        <taxon>Ascomycota</taxon>
        <taxon>Pezizomycotina</taxon>
        <taxon>Dothideomycetes</taxon>
        <taxon>Dothideomycetes incertae sedis</taxon>
        <taxon>Botryosphaeriales</taxon>
        <taxon>Botryosphaeriaceae</taxon>
        <taxon>Diplodia</taxon>
    </lineage>
</organism>
<keyword evidence="3" id="KW-0964">Secreted</keyword>